<feature type="domain" description="HEPN" evidence="2">
    <location>
        <begin position="8"/>
        <end position="120"/>
    </location>
</feature>
<proteinExistence type="inferred from homology"/>
<dbReference type="Proteomes" id="UP000245489">
    <property type="component" value="Unassembled WGS sequence"/>
</dbReference>
<name>A0A316E0D6_9BACT</name>
<dbReference type="Pfam" id="PF05168">
    <property type="entry name" value="HEPN"/>
    <property type="match status" value="1"/>
</dbReference>
<dbReference type="SUPFAM" id="SSF81593">
    <property type="entry name" value="Nucleotidyltransferase substrate binding subunit/domain"/>
    <property type="match status" value="1"/>
</dbReference>
<sequence>MNDLEEGFLKAYDTLESAKILLETGFESGAVNRIYYAYFWAVRGLLSQKDIFVKSHTGTQTKFAETYIKTGIIPEKYGKYLGRLEDKRTLADYEAINDFTKEEVKEMISWTEDFLAFVKENIEKLL</sequence>
<reference evidence="3 4" key="1">
    <citation type="submission" date="2018-05" db="EMBL/GenBank/DDBJ databases">
        <title>Genomic Encyclopedia of Archaeal and Bacterial Type Strains, Phase II (KMG-II): from individual species to whole genera.</title>
        <authorList>
            <person name="Goeker M."/>
        </authorList>
    </citation>
    <scope>NUCLEOTIDE SEQUENCE [LARGE SCALE GENOMIC DNA]</scope>
    <source>
        <strain evidence="3 4">DSM 22214</strain>
    </source>
</reference>
<dbReference type="RefSeq" id="WP_109743919.1">
    <property type="nucleotide sequence ID" value="NZ_QGGO01000018.1"/>
</dbReference>
<accession>A0A316E0D6</accession>
<dbReference type="PANTHER" id="PTHR36565">
    <property type="entry name" value="UPF0332 PROTEIN TM_1000"/>
    <property type="match status" value="1"/>
</dbReference>
<evidence type="ECO:0000313" key="3">
    <source>
        <dbReference type="EMBL" id="PWK22949.1"/>
    </source>
</evidence>
<organism evidence="3 4">
    <name type="scientific">Arcicella aurantiaca</name>
    <dbReference type="NCBI Taxonomy" id="591202"/>
    <lineage>
        <taxon>Bacteria</taxon>
        <taxon>Pseudomonadati</taxon>
        <taxon>Bacteroidota</taxon>
        <taxon>Cytophagia</taxon>
        <taxon>Cytophagales</taxon>
        <taxon>Flectobacillaceae</taxon>
        <taxon>Arcicella</taxon>
    </lineage>
</organism>
<evidence type="ECO:0000313" key="4">
    <source>
        <dbReference type="Proteomes" id="UP000245489"/>
    </source>
</evidence>
<dbReference type="AlphaFoldDB" id="A0A316E0D6"/>
<protein>
    <submittedName>
        <fullName evidence="3">Uncharacterized protein (UPF0332 family)</fullName>
    </submittedName>
</protein>
<evidence type="ECO:0000256" key="1">
    <source>
        <dbReference type="ARBA" id="ARBA00038248"/>
    </source>
</evidence>
<dbReference type="EMBL" id="QGGO01000018">
    <property type="protein sequence ID" value="PWK22949.1"/>
    <property type="molecule type" value="Genomic_DNA"/>
</dbReference>
<evidence type="ECO:0000259" key="2">
    <source>
        <dbReference type="Pfam" id="PF05168"/>
    </source>
</evidence>
<gene>
    <name evidence="3" type="ORF">LV89_03215</name>
</gene>
<dbReference type="Gene3D" id="1.20.120.330">
    <property type="entry name" value="Nucleotidyltransferases domain 2"/>
    <property type="match status" value="1"/>
</dbReference>
<comment type="similarity">
    <text evidence="1">Belongs to the UPF0332 family.</text>
</comment>
<dbReference type="PANTHER" id="PTHR36565:SF1">
    <property type="entry name" value="UPF0332 PROTEIN TM_1000"/>
    <property type="match status" value="1"/>
</dbReference>
<comment type="caution">
    <text evidence="3">The sequence shown here is derived from an EMBL/GenBank/DDBJ whole genome shotgun (WGS) entry which is preliminary data.</text>
</comment>
<keyword evidence="4" id="KW-1185">Reference proteome</keyword>
<dbReference type="InterPro" id="IPR052226">
    <property type="entry name" value="UPF0332_toxin"/>
</dbReference>
<dbReference type="OrthoDB" id="961104at2"/>
<dbReference type="InterPro" id="IPR007842">
    <property type="entry name" value="HEPN_dom"/>
</dbReference>